<sequence length="130" mass="14574">MYSDITQRTVKHRDLVLSSIFIFSLHQEYQIDINYPMIFLFFIGGMIFWKLGICGAGDIKLLTILSLGMSQQWLLLCVVIMLFLGGVTAGGLLLYSKCSGRKEIVNHGVPYAIPIVFSFGFGIILTFLSK</sequence>
<proteinExistence type="predicted"/>
<comment type="caution">
    <text evidence="3">The sequence shown here is derived from an EMBL/GenBank/DDBJ whole genome shotgun (WGS) entry which is preliminary data.</text>
</comment>
<keyword evidence="1" id="KW-0472">Membrane</keyword>
<feature type="transmembrane region" description="Helical" evidence="1">
    <location>
        <begin position="73"/>
        <end position="96"/>
    </location>
</feature>
<name>A0ABS0GIG3_9VIBR</name>
<keyword evidence="1" id="KW-1133">Transmembrane helix</keyword>
<evidence type="ECO:0000259" key="2">
    <source>
        <dbReference type="Pfam" id="PF01478"/>
    </source>
</evidence>
<dbReference type="EMBL" id="JADPMR010000004">
    <property type="protein sequence ID" value="MBF9002223.1"/>
    <property type="molecule type" value="Genomic_DNA"/>
</dbReference>
<dbReference type="InterPro" id="IPR000045">
    <property type="entry name" value="Prepilin_IV_endopep_pep"/>
</dbReference>
<protein>
    <submittedName>
        <fullName evidence="3">Prepilin peptidase</fullName>
    </submittedName>
</protein>
<dbReference type="Pfam" id="PF01478">
    <property type="entry name" value="Peptidase_A24"/>
    <property type="match status" value="1"/>
</dbReference>
<evidence type="ECO:0000313" key="3">
    <source>
        <dbReference type="EMBL" id="MBF9002223.1"/>
    </source>
</evidence>
<keyword evidence="1" id="KW-0812">Transmembrane</keyword>
<evidence type="ECO:0000313" key="4">
    <source>
        <dbReference type="Proteomes" id="UP000597206"/>
    </source>
</evidence>
<dbReference type="Proteomes" id="UP000597206">
    <property type="component" value="Unassembled WGS sequence"/>
</dbReference>
<gene>
    <name evidence="3" type="ORF">I1A42_17280</name>
</gene>
<keyword evidence="4" id="KW-1185">Reference proteome</keyword>
<feature type="transmembrane region" description="Helical" evidence="1">
    <location>
        <begin position="108"/>
        <end position="128"/>
    </location>
</feature>
<evidence type="ECO:0000256" key="1">
    <source>
        <dbReference type="SAM" id="Phobius"/>
    </source>
</evidence>
<organism evidence="3 4">
    <name type="scientific">Vibrio nitrifigilis</name>
    <dbReference type="NCBI Taxonomy" id="2789781"/>
    <lineage>
        <taxon>Bacteria</taxon>
        <taxon>Pseudomonadati</taxon>
        <taxon>Pseudomonadota</taxon>
        <taxon>Gammaproteobacteria</taxon>
        <taxon>Vibrionales</taxon>
        <taxon>Vibrionaceae</taxon>
        <taxon>Vibrio</taxon>
    </lineage>
</organism>
<feature type="domain" description="Prepilin type IV endopeptidase peptidase" evidence="2">
    <location>
        <begin position="2"/>
        <end position="88"/>
    </location>
</feature>
<feature type="transmembrane region" description="Helical" evidence="1">
    <location>
        <begin position="33"/>
        <end position="52"/>
    </location>
</feature>
<reference evidence="3 4" key="1">
    <citation type="submission" date="2020-11" db="EMBL/GenBank/DDBJ databases">
        <title>Vibrio nitrifigilis sp. nov., a marine nitrogen-fixing bacterium isolated from the lagoon sediment of an islet inside an atoll.</title>
        <authorList>
            <person name="Wang L.-T."/>
            <person name="Shieh W.Y."/>
        </authorList>
    </citation>
    <scope>NUCLEOTIDE SEQUENCE [LARGE SCALE GENOMIC DNA]</scope>
    <source>
        <strain evidence="3 4">NFV-1</strain>
    </source>
</reference>
<accession>A0ABS0GIG3</accession>